<dbReference type="GO" id="GO:0005886">
    <property type="term" value="C:plasma membrane"/>
    <property type="evidence" value="ECO:0007669"/>
    <property type="project" value="UniProtKB-SubCell"/>
</dbReference>
<feature type="transmembrane region" description="Helical" evidence="8">
    <location>
        <begin position="98"/>
        <end position="116"/>
    </location>
</feature>
<dbReference type="PANTHER" id="PTHR42718:SF46">
    <property type="entry name" value="BLR6921 PROTEIN"/>
    <property type="match status" value="1"/>
</dbReference>
<proteinExistence type="predicted"/>
<dbReference type="InterPro" id="IPR020846">
    <property type="entry name" value="MFS_dom"/>
</dbReference>
<dbReference type="SUPFAM" id="SSF103473">
    <property type="entry name" value="MFS general substrate transporter"/>
    <property type="match status" value="1"/>
</dbReference>
<dbReference type="PANTHER" id="PTHR42718">
    <property type="entry name" value="MAJOR FACILITATOR SUPERFAMILY MULTIDRUG TRANSPORTER MFSC"/>
    <property type="match status" value="1"/>
</dbReference>
<evidence type="ECO:0000256" key="7">
    <source>
        <dbReference type="SAM" id="MobiDB-lite"/>
    </source>
</evidence>
<dbReference type="Gene3D" id="1.20.1720.10">
    <property type="entry name" value="Multidrug resistance protein D"/>
    <property type="match status" value="1"/>
</dbReference>
<feature type="domain" description="Major facilitator superfamily (MFS) profile" evidence="9">
    <location>
        <begin position="32"/>
        <end position="500"/>
    </location>
</feature>
<dbReference type="GO" id="GO:0022857">
    <property type="term" value="F:transmembrane transporter activity"/>
    <property type="evidence" value="ECO:0007669"/>
    <property type="project" value="InterPro"/>
</dbReference>
<feature type="transmembrane region" description="Helical" evidence="8">
    <location>
        <begin position="33"/>
        <end position="56"/>
    </location>
</feature>
<protein>
    <submittedName>
        <fullName evidence="10">MFS transporter</fullName>
    </submittedName>
</protein>
<feature type="transmembrane region" description="Helical" evidence="8">
    <location>
        <begin position="185"/>
        <end position="207"/>
    </location>
</feature>
<dbReference type="AlphaFoldDB" id="A0A6P2C0P0"/>
<dbReference type="RefSeq" id="WP_145852630.1">
    <property type="nucleotide sequence ID" value="NZ_RPFW01000002.1"/>
</dbReference>
<evidence type="ECO:0000256" key="2">
    <source>
        <dbReference type="ARBA" id="ARBA00022448"/>
    </source>
</evidence>
<keyword evidence="5 8" id="KW-1133">Transmembrane helix</keyword>
<dbReference type="PROSITE" id="PS50850">
    <property type="entry name" value="MFS"/>
    <property type="match status" value="1"/>
</dbReference>
<dbReference type="EMBL" id="RPFW01000002">
    <property type="protein sequence ID" value="TVZ04924.1"/>
    <property type="molecule type" value="Genomic_DNA"/>
</dbReference>
<evidence type="ECO:0000313" key="11">
    <source>
        <dbReference type="Proteomes" id="UP000460272"/>
    </source>
</evidence>
<evidence type="ECO:0000313" key="10">
    <source>
        <dbReference type="EMBL" id="TVZ04924.1"/>
    </source>
</evidence>
<feature type="transmembrane region" description="Helical" evidence="8">
    <location>
        <begin position="370"/>
        <end position="390"/>
    </location>
</feature>
<name>A0A6P2C0P0_9ACTN</name>
<evidence type="ECO:0000256" key="4">
    <source>
        <dbReference type="ARBA" id="ARBA00022692"/>
    </source>
</evidence>
<dbReference type="Gene3D" id="1.20.1250.20">
    <property type="entry name" value="MFS general substrate transporter like domains"/>
    <property type="match status" value="1"/>
</dbReference>
<dbReference type="Proteomes" id="UP000460272">
    <property type="component" value="Unassembled WGS sequence"/>
</dbReference>
<feature type="transmembrane region" description="Helical" evidence="8">
    <location>
        <begin position="262"/>
        <end position="284"/>
    </location>
</feature>
<feature type="transmembrane region" description="Helical" evidence="8">
    <location>
        <begin position="305"/>
        <end position="327"/>
    </location>
</feature>
<dbReference type="InterPro" id="IPR011701">
    <property type="entry name" value="MFS"/>
</dbReference>
<keyword evidence="2" id="KW-0813">Transport</keyword>
<feature type="transmembrane region" description="Helical" evidence="8">
    <location>
        <begin position="237"/>
        <end position="256"/>
    </location>
</feature>
<sequence length="507" mass="50974">MTEPAGETDAVVTRPASAQATGERAAQRTGLGLFLVSAAQFVLQLDFSIVNVALATIQREFGVSAADLQWIITGYALPFGALLLLGGRIGDLTGHRRLLVAGLGIFGATSLAAGLAPSSGVLIGARFAQGASAALVAPMALAAVTDLFPDGPGRARALGIYQGATAAGASTGIVLGGILTELAGWRAIFLVNPPVIAILVAAMLRLLPRDAMHRAHGTGLSDGTGLSQGAAARRLDVAGAALVTVSVAALIFGLSQGQQNGFGAPAALAALAAAVLLGAAFVAVERHARAPMVPVRMLADPARRVALATMFVVASVIVGYVYFVTLYMQRVLGFSPLRAGLGLLPATLTVLVTATWLTRRLAARFGARPVLAAGLVSIALGQACLTQLSASGSYQVNVLPGIVLTAFGMGLLFPTASVLATAGVAPGDRGLAGGLLAASQQVGMAVGLAVLATIAAARARAVPGPASAALVAGYRLSYLLAVAIVACAFAAVLLFLRPSPPVNPTRP</sequence>
<feature type="region of interest" description="Disordered" evidence="7">
    <location>
        <begin position="1"/>
        <end position="23"/>
    </location>
</feature>
<evidence type="ECO:0000256" key="5">
    <source>
        <dbReference type="ARBA" id="ARBA00022989"/>
    </source>
</evidence>
<accession>A0A6P2C0P0</accession>
<dbReference type="Pfam" id="PF07690">
    <property type="entry name" value="MFS_1"/>
    <property type="match status" value="1"/>
</dbReference>
<feature type="transmembrane region" description="Helical" evidence="8">
    <location>
        <begin position="476"/>
        <end position="496"/>
    </location>
</feature>
<organism evidence="10 11">
    <name type="scientific">Trebonia kvetii</name>
    <dbReference type="NCBI Taxonomy" id="2480626"/>
    <lineage>
        <taxon>Bacteria</taxon>
        <taxon>Bacillati</taxon>
        <taxon>Actinomycetota</taxon>
        <taxon>Actinomycetes</taxon>
        <taxon>Streptosporangiales</taxon>
        <taxon>Treboniaceae</taxon>
        <taxon>Trebonia</taxon>
    </lineage>
</organism>
<feature type="transmembrane region" description="Helical" evidence="8">
    <location>
        <begin position="402"/>
        <end position="424"/>
    </location>
</feature>
<reference evidence="10 11" key="1">
    <citation type="submission" date="2018-11" db="EMBL/GenBank/DDBJ databases">
        <title>Trebonia kvetii gen.nov., sp.nov., a novel acidophilic actinobacterium, and proposal of the new actinobacterial family Treboniaceae fam. nov.</title>
        <authorList>
            <person name="Rapoport D."/>
            <person name="Sagova-Mareckova M."/>
            <person name="Sedlacek I."/>
            <person name="Provaznik J."/>
            <person name="Kralova S."/>
            <person name="Pavlinic D."/>
            <person name="Benes V."/>
            <person name="Kopecky J."/>
        </authorList>
    </citation>
    <scope>NUCLEOTIDE SEQUENCE [LARGE SCALE GENOMIC DNA]</scope>
    <source>
        <strain evidence="10 11">15Tr583</strain>
    </source>
</reference>
<gene>
    <name evidence="10" type="ORF">EAS64_09810</name>
</gene>
<evidence type="ECO:0000259" key="9">
    <source>
        <dbReference type="PROSITE" id="PS50850"/>
    </source>
</evidence>
<feature type="transmembrane region" description="Helical" evidence="8">
    <location>
        <begin position="160"/>
        <end position="179"/>
    </location>
</feature>
<keyword evidence="3" id="KW-1003">Cell membrane</keyword>
<evidence type="ECO:0000256" key="1">
    <source>
        <dbReference type="ARBA" id="ARBA00004651"/>
    </source>
</evidence>
<dbReference type="CDD" id="cd17321">
    <property type="entry name" value="MFS_MMR_MDR_like"/>
    <property type="match status" value="1"/>
</dbReference>
<keyword evidence="4 8" id="KW-0812">Transmembrane</keyword>
<dbReference type="OrthoDB" id="4080117at2"/>
<keyword evidence="6 8" id="KW-0472">Membrane</keyword>
<keyword evidence="11" id="KW-1185">Reference proteome</keyword>
<dbReference type="InterPro" id="IPR036259">
    <property type="entry name" value="MFS_trans_sf"/>
</dbReference>
<feature type="transmembrane region" description="Helical" evidence="8">
    <location>
        <begin position="128"/>
        <end position="148"/>
    </location>
</feature>
<evidence type="ECO:0000256" key="8">
    <source>
        <dbReference type="SAM" id="Phobius"/>
    </source>
</evidence>
<comment type="caution">
    <text evidence="10">The sequence shown here is derived from an EMBL/GenBank/DDBJ whole genome shotgun (WGS) entry which is preliminary data.</text>
</comment>
<feature type="transmembrane region" description="Helical" evidence="8">
    <location>
        <begin position="339"/>
        <end position="358"/>
    </location>
</feature>
<evidence type="ECO:0000256" key="6">
    <source>
        <dbReference type="ARBA" id="ARBA00023136"/>
    </source>
</evidence>
<comment type="subcellular location">
    <subcellularLocation>
        <location evidence="1">Cell membrane</location>
        <topology evidence="1">Multi-pass membrane protein</topology>
    </subcellularLocation>
</comment>
<feature type="transmembrane region" description="Helical" evidence="8">
    <location>
        <begin position="431"/>
        <end position="456"/>
    </location>
</feature>
<evidence type="ECO:0000256" key="3">
    <source>
        <dbReference type="ARBA" id="ARBA00022475"/>
    </source>
</evidence>
<feature type="transmembrane region" description="Helical" evidence="8">
    <location>
        <begin position="68"/>
        <end position="86"/>
    </location>
</feature>